<dbReference type="InterPro" id="IPR004695">
    <property type="entry name" value="SLAC1/Mae1/Ssu1/TehA"/>
</dbReference>
<name>A0A226BZC9_9FIRM</name>
<protein>
    <submittedName>
        <fullName evidence="6">C4-dicarboxylate ABC transporter</fullName>
    </submittedName>
</protein>
<dbReference type="OrthoDB" id="309023at2"/>
<dbReference type="PANTHER" id="PTHR37955">
    <property type="entry name" value="TELLURITE RESISTANCE PROTEIN TEHA"/>
    <property type="match status" value="1"/>
</dbReference>
<dbReference type="EMBL" id="NIQC01000016">
    <property type="protein sequence ID" value="OWZ83549.1"/>
    <property type="molecule type" value="Genomic_DNA"/>
</dbReference>
<dbReference type="CDD" id="cd09325">
    <property type="entry name" value="TDT_C4-dicarb_trans"/>
    <property type="match status" value="1"/>
</dbReference>
<feature type="transmembrane region" description="Helical" evidence="5">
    <location>
        <begin position="237"/>
        <end position="256"/>
    </location>
</feature>
<keyword evidence="7" id="KW-1185">Reference proteome</keyword>
<gene>
    <name evidence="6" type="ORF">CDO51_08070</name>
</gene>
<feature type="transmembrane region" description="Helical" evidence="5">
    <location>
        <begin position="33"/>
        <end position="53"/>
    </location>
</feature>
<keyword evidence="2 5" id="KW-0812">Transmembrane</keyword>
<evidence type="ECO:0000313" key="7">
    <source>
        <dbReference type="Proteomes" id="UP000214588"/>
    </source>
</evidence>
<keyword evidence="4 5" id="KW-0472">Membrane</keyword>
<dbReference type="InterPro" id="IPR038665">
    <property type="entry name" value="Voltage-dep_anion_channel_sf"/>
</dbReference>
<feature type="transmembrane region" description="Helical" evidence="5">
    <location>
        <begin position="123"/>
        <end position="146"/>
    </location>
</feature>
<evidence type="ECO:0000256" key="2">
    <source>
        <dbReference type="ARBA" id="ARBA00022692"/>
    </source>
</evidence>
<dbReference type="Pfam" id="PF03595">
    <property type="entry name" value="SLAC1"/>
    <property type="match status" value="1"/>
</dbReference>
<dbReference type="PANTHER" id="PTHR37955:SF1">
    <property type="entry name" value="DEP DOMAIN-CONTAINING PROTEIN"/>
    <property type="match status" value="1"/>
</dbReference>
<feature type="transmembrane region" description="Helical" evidence="5">
    <location>
        <begin position="7"/>
        <end position="27"/>
    </location>
</feature>
<evidence type="ECO:0000256" key="4">
    <source>
        <dbReference type="ARBA" id="ARBA00023136"/>
    </source>
</evidence>
<feature type="transmembrane region" description="Helical" evidence="5">
    <location>
        <begin position="91"/>
        <end position="111"/>
    </location>
</feature>
<dbReference type="RefSeq" id="WP_089023772.1">
    <property type="nucleotide sequence ID" value="NZ_NIQC01000016.1"/>
</dbReference>
<feature type="transmembrane region" description="Helical" evidence="5">
    <location>
        <begin position="182"/>
        <end position="203"/>
    </location>
</feature>
<proteinExistence type="predicted"/>
<feature type="transmembrane region" description="Helical" evidence="5">
    <location>
        <begin position="152"/>
        <end position="170"/>
    </location>
</feature>
<evidence type="ECO:0000256" key="3">
    <source>
        <dbReference type="ARBA" id="ARBA00022989"/>
    </source>
</evidence>
<dbReference type="GO" id="GO:0046583">
    <property type="term" value="F:monoatomic cation efflux transmembrane transporter activity"/>
    <property type="evidence" value="ECO:0007669"/>
    <property type="project" value="TreeGrafter"/>
</dbReference>
<comment type="subcellular location">
    <subcellularLocation>
        <location evidence="1">Membrane</location>
        <topology evidence="1">Multi-pass membrane protein</topology>
    </subcellularLocation>
</comment>
<dbReference type="InterPro" id="IPR052951">
    <property type="entry name" value="Tellurite_res_ion_channel"/>
</dbReference>
<evidence type="ECO:0000256" key="5">
    <source>
        <dbReference type="SAM" id="Phobius"/>
    </source>
</evidence>
<feature type="transmembrane region" description="Helical" evidence="5">
    <location>
        <begin position="209"/>
        <end position="228"/>
    </location>
</feature>
<dbReference type="AlphaFoldDB" id="A0A226BZC9"/>
<accession>A0A226BZC9</accession>
<feature type="transmembrane region" description="Helical" evidence="5">
    <location>
        <begin position="65"/>
        <end position="85"/>
    </location>
</feature>
<dbReference type="Gene3D" id="1.50.10.150">
    <property type="entry name" value="Voltage-dependent anion channel"/>
    <property type="match status" value="1"/>
</dbReference>
<sequence length="313" mass="35358">MILQKVPSGISGLMLGLAALGNLLGTFSENMRYFLGTISGMILLILLLKLFLFPKITKEEFQNPVLGSVMATFPMGIMVLSTYLTPIFSNLAFYIWIFGLVIHSILILLFTKIHILKFDINNVFPSYFVIYVGIVIASVTAASFNLNSFGQVIFWFGFSIYLVLLPIVIYKQFITKETVEAIKPIAIIFAAPASLCLAGYFSVFPEKNILIVGFLGMLAFFNILYALIKMPKMLKLSFYPSFSAFTFPFVISAIAFNQMSNYLHGIGINIPLLEQVRIFLIFWATLMVSLVFIKYIQFFYKHLDFSTNTVKDI</sequence>
<dbReference type="GO" id="GO:0005886">
    <property type="term" value="C:plasma membrane"/>
    <property type="evidence" value="ECO:0007669"/>
    <property type="project" value="TreeGrafter"/>
</dbReference>
<dbReference type="Proteomes" id="UP000214588">
    <property type="component" value="Unassembled WGS sequence"/>
</dbReference>
<comment type="caution">
    <text evidence="6">The sequence shown here is derived from an EMBL/GenBank/DDBJ whole genome shotgun (WGS) entry which is preliminary data.</text>
</comment>
<evidence type="ECO:0000256" key="1">
    <source>
        <dbReference type="ARBA" id="ARBA00004141"/>
    </source>
</evidence>
<feature type="transmembrane region" description="Helical" evidence="5">
    <location>
        <begin position="276"/>
        <end position="296"/>
    </location>
</feature>
<reference evidence="6 7" key="1">
    <citation type="submission" date="2017-06" db="EMBL/GenBank/DDBJ databases">
        <title>Draft Genome Sequence of Natranaerobius trueperi halophilic, alkalithermophilic bacteria from soda lakes.</title>
        <authorList>
            <person name="Zhao B."/>
        </authorList>
    </citation>
    <scope>NUCLEOTIDE SEQUENCE [LARGE SCALE GENOMIC DNA]</scope>
    <source>
        <strain evidence="6 7">DSM 18760</strain>
    </source>
</reference>
<organism evidence="6 7">
    <name type="scientific">Natranaerobius trueperi</name>
    <dbReference type="NCBI Taxonomy" id="759412"/>
    <lineage>
        <taxon>Bacteria</taxon>
        <taxon>Bacillati</taxon>
        <taxon>Bacillota</taxon>
        <taxon>Clostridia</taxon>
        <taxon>Natranaerobiales</taxon>
        <taxon>Natranaerobiaceae</taxon>
        <taxon>Natranaerobius</taxon>
    </lineage>
</organism>
<evidence type="ECO:0000313" key="6">
    <source>
        <dbReference type="EMBL" id="OWZ83549.1"/>
    </source>
</evidence>
<keyword evidence="3 5" id="KW-1133">Transmembrane helix</keyword>